<evidence type="ECO:0000313" key="3">
    <source>
        <dbReference type="Proteomes" id="UP000700596"/>
    </source>
</evidence>
<dbReference type="Proteomes" id="UP000700596">
    <property type="component" value="Unassembled WGS sequence"/>
</dbReference>
<gene>
    <name evidence="2" type="ORF">B0J11DRAFT_211008</name>
</gene>
<feature type="compositionally biased region" description="Basic and acidic residues" evidence="1">
    <location>
        <begin position="1"/>
        <end position="13"/>
    </location>
</feature>
<dbReference type="AlphaFoldDB" id="A0A9P9E6H0"/>
<feature type="region of interest" description="Disordered" evidence="1">
    <location>
        <begin position="56"/>
        <end position="81"/>
    </location>
</feature>
<organism evidence="2 3">
    <name type="scientific">Dendryphion nanum</name>
    <dbReference type="NCBI Taxonomy" id="256645"/>
    <lineage>
        <taxon>Eukaryota</taxon>
        <taxon>Fungi</taxon>
        <taxon>Dikarya</taxon>
        <taxon>Ascomycota</taxon>
        <taxon>Pezizomycotina</taxon>
        <taxon>Dothideomycetes</taxon>
        <taxon>Pleosporomycetidae</taxon>
        <taxon>Pleosporales</taxon>
        <taxon>Torulaceae</taxon>
        <taxon>Dendryphion</taxon>
    </lineage>
</organism>
<reference evidence="2" key="1">
    <citation type="journal article" date="2021" name="Nat. Commun.">
        <title>Genetic determinants of endophytism in the Arabidopsis root mycobiome.</title>
        <authorList>
            <person name="Mesny F."/>
            <person name="Miyauchi S."/>
            <person name="Thiergart T."/>
            <person name="Pickel B."/>
            <person name="Atanasova L."/>
            <person name="Karlsson M."/>
            <person name="Huettel B."/>
            <person name="Barry K.W."/>
            <person name="Haridas S."/>
            <person name="Chen C."/>
            <person name="Bauer D."/>
            <person name="Andreopoulos W."/>
            <person name="Pangilinan J."/>
            <person name="LaButti K."/>
            <person name="Riley R."/>
            <person name="Lipzen A."/>
            <person name="Clum A."/>
            <person name="Drula E."/>
            <person name="Henrissat B."/>
            <person name="Kohler A."/>
            <person name="Grigoriev I.V."/>
            <person name="Martin F.M."/>
            <person name="Hacquard S."/>
        </authorList>
    </citation>
    <scope>NUCLEOTIDE SEQUENCE</scope>
    <source>
        <strain evidence="2">MPI-CAGE-CH-0243</strain>
    </source>
</reference>
<comment type="caution">
    <text evidence="2">The sequence shown here is derived from an EMBL/GenBank/DDBJ whole genome shotgun (WGS) entry which is preliminary data.</text>
</comment>
<feature type="region of interest" description="Disordered" evidence="1">
    <location>
        <begin position="1"/>
        <end position="34"/>
    </location>
</feature>
<sequence>MKRERNSHDGDAHPKKRRLSSGQSVSATPTHANHPVLRRLYPELLTLRHYLLARLPNSSKNRRRRISQLGQKPPVHDTTTTAIDDHGAEFELAKLLDSILVGVSPKAVAKDREKSEDSRTKDIESFSQELVDCATGSTFKPGYFLQSEH</sequence>
<name>A0A9P9E6H0_9PLEO</name>
<dbReference type="OrthoDB" id="289721at2759"/>
<feature type="compositionally biased region" description="Polar residues" evidence="1">
    <location>
        <begin position="20"/>
        <end position="31"/>
    </location>
</feature>
<evidence type="ECO:0000313" key="2">
    <source>
        <dbReference type="EMBL" id="KAH7131938.1"/>
    </source>
</evidence>
<proteinExistence type="predicted"/>
<dbReference type="EMBL" id="JAGMWT010000003">
    <property type="protein sequence ID" value="KAH7131938.1"/>
    <property type="molecule type" value="Genomic_DNA"/>
</dbReference>
<accession>A0A9P9E6H0</accession>
<keyword evidence="3" id="KW-1185">Reference proteome</keyword>
<evidence type="ECO:0000256" key="1">
    <source>
        <dbReference type="SAM" id="MobiDB-lite"/>
    </source>
</evidence>
<protein>
    <submittedName>
        <fullName evidence="2">Uncharacterized protein</fullName>
    </submittedName>
</protein>